<dbReference type="EMBL" id="VSRR010087608">
    <property type="protein sequence ID" value="MPC91394.1"/>
    <property type="molecule type" value="Genomic_DNA"/>
</dbReference>
<organism evidence="2 3">
    <name type="scientific">Portunus trituberculatus</name>
    <name type="common">Swimming crab</name>
    <name type="synonym">Neptunus trituberculatus</name>
    <dbReference type="NCBI Taxonomy" id="210409"/>
    <lineage>
        <taxon>Eukaryota</taxon>
        <taxon>Metazoa</taxon>
        <taxon>Ecdysozoa</taxon>
        <taxon>Arthropoda</taxon>
        <taxon>Crustacea</taxon>
        <taxon>Multicrustacea</taxon>
        <taxon>Malacostraca</taxon>
        <taxon>Eumalacostraca</taxon>
        <taxon>Eucarida</taxon>
        <taxon>Decapoda</taxon>
        <taxon>Pleocyemata</taxon>
        <taxon>Brachyura</taxon>
        <taxon>Eubrachyura</taxon>
        <taxon>Portunoidea</taxon>
        <taxon>Portunidae</taxon>
        <taxon>Portuninae</taxon>
        <taxon>Portunus</taxon>
    </lineage>
</organism>
<feature type="compositionally biased region" description="Gly residues" evidence="1">
    <location>
        <begin position="49"/>
        <end position="60"/>
    </location>
</feature>
<dbReference type="AlphaFoldDB" id="A0A5B7JGA7"/>
<feature type="region of interest" description="Disordered" evidence="1">
    <location>
        <begin position="34"/>
        <end position="60"/>
    </location>
</feature>
<name>A0A5B7JGA7_PORTR</name>
<evidence type="ECO:0000256" key="1">
    <source>
        <dbReference type="SAM" id="MobiDB-lite"/>
    </source>
</evidence>
<feature type="compositionally biased region" description="Low complexity" evidence="1">
    <location>
        <begin position="38"/>
        <end position="48"/>
    </location>
</feature>
<reference evidence="2 3" key="1">
    <citation type="submission" date="2019-05" db="EMBL/GenBank/DDBJ databases">
        <title>Another draft genome of Portunus trituberculatus and its Hox gene families provides insights of decapod evolution.</title>
        <authorList>
            <person name="Jeong J.-H."/>
            <person name="Song I."/>
            <person name="Kim S."/>
            <person name="Choi T."/>
            <person name="Kim D."/>
            <person name="Ryu S."/>
            <person name="Kim W."/>
        </authorList>
    </citation>
    <scope>NUCLEOTIDE SEQUENCE [LARGE SCALE GENOMIC DNA]</scope>
    <source>
        <tissue evidence="2">Muscle</tissue>
    </source>
</reference>
<proteinExistence type="predicted"/>
<gene>
    <name evidence="2" type="ORF">E2C01_086429</name>
</gene>
<accession>A0A5B7JGA7</accession>
<evidence type="ECO:0000313" key="3">
    <source>
        <dbReference type="Proteomes" id="UP000324222"/>
    </source>
</evidence>
<protein>
    <submittedName>
        <fullName evidence="2">Uncharacterized protein</fullName>
    </submittedName>
</protein>
<comment type="caution">
    <text evidence="2">The sequence shown here is derived from an EMBL/GenBank/DDBJ whole genome shotgun (WGS) entry which is preliminary data.</text>
</comment>
<dbReference type="Proteomes" id="UP000324222">
    <property type="component" value="Unassembled WGS sequence"/>
</dbReference>
<sequence length="78" mass="8084">MLHESLFKFSPSYLPSRLRLSLPRLLFRLGLHSTRSTGSSSAQREGAAAGSGGAAGEAGVSVGSGGARLLLSEVVQER</sequence>
<evidence type="ECO:0000313" key="2">
    <source>
        <dbReference type="EMBL" id="MPC91394.1"/>
    </source>
</evidence>
<keyword evidence="3" id="KW-1185">Reference proteome</keyword>